<dbReference type="FunCoup" id="A3LNI2">
    <property type="interactions" value="36"/>
</dbReference>
<dbReference type="Pfam" id="PF00578">
    <property type="entry name" value="AhpC-TSA"/>
    <property type="match status" value="1"/>
</dbReference>
<evidence type="ECO:0000256" key="1">
    <source>
        <dbReference type="ARBA" id="ARBA00004123"/>
    </source>
</evidence>
<dbReference type="OMA" id="CGFRDNF"/>
<evidence type="ECO:0000256" key="11">
    <source>
        <dbReference type="ARBA" id="ARBA00038489"/>
    </source>
</evidence>
<accession>A3LNI2</accession>
<feature type="non-terminal residue" evidence="16">
    <location>
        <position position="188"/>
    </location>
</feature>
<dbReference type="KEGG" id="pic:PICST_8389"/>
<dbReference type="Gene3D" id="3.40.30.10">
    <property type="entry name" value="Glutaredoxin"/>
    <property type="match status" value="1"/>
</dbReference>
<keyword evidence="5" id="KW-0049">Antioxidant</keyword>
<dbReference type="CDD" id="cd03017">
    <property type="entry name" value="PRX_BCP"/>
    <property type="match status" value="1"/>
</dbReference>
<evidence type="ECO:0000256" key="8">
    <source>
        <dbReference type="ARBA" id="ARBA00023242"/>
    </source>
</evidence>
<keyword evidence="4" id="KW-0575">Peroxidase</keyword>
<dbReference type="HOGENOM" id="CLU_042529_2_1_1"/>
<dbReference type="InterPro" id="IPR050924">
    <property type="entry name" value="Peroxiredoxin_BCP/PrxQ"/>
</dbReference>
<dbReference type="PANTHER" id="PTHR42801:SF23">
    <property type="entry name" value="PEROXIREDOXIN DOT5"/>
    <property type="match status" value="1"/>
</dbReference>
<sequence length="188" mass="20679">MPELRRSARVSKSAAPVLDVEPPKKRAKKTSTASEPASVPADSNEIQVGDKIPDLTLLDEDENEINLKEAASKTKFLIIFAYPKASTPGCTRQVCGFQKNFEFLQKSDVTVFGLSADQPKSQKNFVTKQHLKYPLLSDPSKKLIGVLGAKKSPSGIKRSHWIFVDGILKVKKIQISPENSFNGAKLDI</sequence>
<dbReference type="EMBL" id="CP000496">
    <property type="protein sequence ID" value="ABN64859.2"/>
    <property type="molecule type" value="Genomic_DNA"/>
</dbReference>
<evidence type="ECO:0000259" key="15">
    <source>
        <dbReference type="PROSITE" id="PS51352"/>
    </source>
</evidence>
<proteinExistence type="inferred from homology"/>
<evidence type="ECO:0000256" key="14">
    <source>
        <dbReference type="SAM" id="MobiDB-lite"/>
    </source>
</evidence>
<keyword evidence="17" id="KW-1185">Reference proteome</keyword>
<dbReference type="InterPro" id="IPR000866">
    <property type="entry name" value="AhpC/TSA"/>
</dbReference>
<evidence type="ECO:0000256" key="6">
    <source>
        <dbReference type="ARBA" id="ARBA00023002"/>
    </source>
</evidence>
<keyword evidence="7" id="KW-1015">Disulfide bond</keyword>
<evidence type="ECO:0000256" key="7">
    <source>
        <dbReference type="ARBA" id="ARBA00023157"/>
    </source>
</evidence>
<dbReference type="GO" id="GO:0045454">
    <property type="term" value="P:cell redox homeostasis"/>
    <property type="evidence" value="ECO:0007669"/>
    <property type="project" value="EnsemblFungi"/>
</dbReference>
<dbReference type="AlphaFoldDB" id="A3LNI2"/>
<dbReference type="OrthoDB" id="338622at2759"/>
<keyword evidence="6" id="KW-0560">Oxidoreductase</keyword>
<organism evidence="16 17">
    <name type="scientific">Scheffersomyces stipitis (strain ATCC 58785 / CBS 6054 / NBRC 10063 / NRRL Y-11545)</name>
    <name type="common">Yeast</name>
    <name type="synonym">Pichia stipitis</name>
    <dbReference type="NCBI Taxonomy" id="322104"/>
    <lineage>
        <taxon>Eukaryota</taxon>
        <taxon>Fungi</taxon>
        <taxon>Dikarya</taxon>
        <taxon>Ascomycota</taxon>
        <taxon>Saccharomycotina</taxon>
        <taxon>Pichiomycetes</taxon>
        <taxon>Debaryomycetaceae</taxon>
        <taxon>Scheffersomyces</taxon>
    </lineage>
</organism>
<protein>
    <recommendedName>
        <fullName evidence="3">thioredoxin-dependent peroxiredoxin</fullName>
        <ecNumber evidence="3">1.11.1.24</ecNumber>
    </recommendedName>
    <alternativeName>
        <fullName evidence="13">Nuclear thiol peroxidase</fullName>
    </alternativeName>
    <alternativeName>
        <fullName evidence="10">Thioredoxin peroxidase</fullName>
    </alternativeName>
</protein>
<comment type="catalytic activity">
    <reaction evidence="12">
        <text>a hydroperoxide + [thioredoxin]-dithiol = an alcohol + [thioredoxin]-disulfide + H2O</text>
        <dbReference type="Rhea" id="RHEA:62620"/>
        <dbReference type="Rhea" id="RHEA-COMP:10698"/>
        <dbReference type="Rhea" id="RHEA-COMP:10700"/>
        <dbReference type="ChEBI" id="CHEBI:15377"/>
        <dbReference type="ChEBI" id="CHEBI:29950"/>
        <dbReference type="ChEBI" id="CHEBI:30879"/>
        <dbReference type="ChEBI" id="CHEBI:35924"/>
        <dbReference type="ChEBI" id="CHEBI:50058"/>
        <dbReference type="EC" id="1.11.1.24"/>
    </reaction>
</comment>
<reference evidence="16 17" key="1">
    <citation type="journal article" date="2007" name="Nat. Biotechnol.">
        <title>Genome sequence of the lignocellulose-bioconverting and xylose-fermenting yeast Pichia stipitis.</title>
        <authorList>
            <person name="Jeffries T.W."/>
            <person name="Grigoriev I.V."/>
            <person name="Grimwood J."/>
            <person name="Laplaza J.M."/>
            <person name="Aerts A."/>
            <person name="Salamov A."/>
            <person name="Schmutz J."/>
            <person name="Lindquist E."/>
            <person name="Dehal P."/>
            <person name="Shapiro H."/>
            <person name="Jin Y.S."/>
            <person name="Passoth V."/>
            <person name="Richardson P.M."/>
        </authorList>
    </citation>
    <scope>NUCLEOTIDE SEQUENCE [LARGE SCALE GENOMIC DNA]</scope>
    <source>
        <strain evidence="17">ATCC 58785 / CBS 6054 / NBRC 10063 / NRRL Y-11545</strain>
    </source>
</reference>
<evidence type="ECO:0000256" key="12">
    <source>
        <dbReference type="ARBA" id="ARBA00049091"/>
    </source>
</evidence>
<dbReference type="RefSeq" id="XP_001382888.2">
    <property type="nucleotide sequence ID" value="XM_001382851.1"/>
</dbReference>
<evidence type="ECO:0000256" key="5">
    <source>
        <dbReference type="ARBA" id="ARBA00022862"/>
    </source>
</evidence>
<evidence type="ECO:0000256" key="3">
    <source>
        <dbReference type="ARBA" id="ARBA00013017"/>
    </source>
</evidence>
<dbReference type="GeneID" id="4837229"/>
<evidence type="ECO:0000313" key="17">
    <source>
        <dbReference type="Proteomes" id="UP000002258"/>
    </source>
</evidence>
<dbReference type="GO" id="GO:0034599">
    <property type="term" value="P:cellular response to oxidative stress"/>
    <property type="evidence" value="ECO:0007669"/>
    <property type="project" value="EnsemblFungi"/>
</dbReference>
<dbReference type="eggNOG" id="KOG0855">
    <property type="taxonomic scope" value="Eukaryota"/>
</dbReference>
<evidence type="ECO:0000256" key="10">
    <source>
        <dbReference type="ARBA" id="ARBA00032824"/>
    </source>
</evidence>
<evidence type="ECO:0000256" key="2">
    <source>
        <dbReference type="ARBA" id="ARBA00011245"/>
    </source>
</evidence>
<evidence type="ECO:0000256" key="13">
    <source>
        <dbReference type="ARBA" id="ARBA00077538"/>
    </source>
</evidence>
<dbReference type="PANTHER" id="PTHR42801">
    <property type="entry name" value="THIOREDOXIN-DEPENDENT PEROXIDE REDUCTASE"/>
    <property type="match status" value="1"/>
</dbReference>
<dbReference type="InParanoid" id="A3LNI2"/>
<dbReference type="GO" id="GO:0005634">
    <property type="term" value="C:nucleus"/>
    <property type="evidence" value="ECO:0007669"/>
    <property type="project" value="UniProtKB-SubCell"/>
</dbReference>
<evidence type="ECO:0000313" key="16">
    <source>
        <dbReference type="EMBL" id="ABN64859.2"/>
    </source>
</evidence>
<comment type="subcellular location">
    <subcellularLocation>
        <location evidence="1">Nucleus</location>
    </subcellularLocation>
</comment>
<dbReference type="SUPFAM" id="SSF52833">
    <property type="entry name" value="Thioredoxin-like"/>
    <property type="match status" value="1"/>
</dbReference>
<dbReference type="FunFam" id="3.40.30.10:FF:000157">
    <property type="entry name" value="DOT5p Nuclear thiol peroxidase"/>
    <property type="match status" value="1"/>
</dbReference>
<dbReference type="STRING" id="322104.A3LNI2"/>
<dbReference type="EC" id="1.11.1.24" evidence="3"/>
<keyword evidence="8" id="KW-0539">Nucleus</keyword>
<name>A3LNI2_PICST</name>
<dbReference type="PROSITE" id="PS51352">
    <property type="entry name" value="THIOREDOXIN_2"/>
    <property type="match status" value="1"/>
</dbReference>
<evidence type="ECO:0000256" key="4">
    <source>
        <dbReference type="ARBA" id="ARBA00022559"/>
    </source>
</evidence>
<comment type="similarity">
    <text evidence="11">Belongs to the peroxiredoxin family. BCP/PrxQ subfamily.</text>
</comment>
<gene>
    <name evidence="16" type="ORF">PICST_8389</name>
</gene>
<feature type="domain" description="Thioredoxin" evidence="15">
    <location>
        <begin position="46"/>
        <end position="169"/>
    </location>
</feature>
<evidence type="ECO:0000256" key="9">
    <source>
        <dbReference type="ARBA" id="ARBA00023284"/>
    </source>
</evidence>
<dbReference type="InterPro" id="IPR013766">
    <property type="entry name" value="Thioredoxin_domain"/>
</dbReference>
<dbReference type="GO" id="GO:0005737">
    <property type="term" value="C:cytoplasm"/>
    <property type="evidence" value="ECO:0007669"/>
    <property type="project" value="TreeGrafter"/>
</dbReference>
<comment type="subunit">
    <text evidence="2">Monomer.</text>
</comment>
<dbReference type="GO" id="GO:0008379">
    <property type="term" value="F:thioredoxin peroxidase activity"/>
    <property type="evidence" value="ECO:0007669"/>
    <property type="project" value="EnsemblFungi"/>
</dbReference>
<dbReference type="InterPro" id="IPR036249">
    <property type="entry name" value="Thioredoxin-like_sf"/>
</dbReference>
<feature type="region of interest" description="Disordered" evidence="14">
    <location>
        <begin position="1"/>
        <end position="46"/>
    </location>
</feature>
<keyword evidence="9" id="KW-0676">Redox-active center</keyword>
<dbReference type="Proteomes" id="UP000002258">
    <property type="component" value="Chromosome 2"/>
</dbReference>